<evidence type="ECO:0000256" key="8">
    <source>
        <dbReference type="SAM" id="Phobius"/>
    </source>
</evidence>
<dbReference type="CDD" id="cd16040">
    <property type="entry name" value="SPRY_PRY_SNTX"/>
    <property type="match status" value="1"/>
</dbReference>
<evidence type="ECO:0000256" key="3">
    <source>
        <dbReference type="ARBA" id="ARBA00022771"/>
    </source>
</evidence>
<keyword evidence="7" id="KW-0175">Coiled coil</keyword>
<dbReference type="GO" id="GO:0005737">
    <property type="term" value="C:cytoplasm"/>
    <property type="evidence" value="ECO:0007669"/>
    <property type="project" value="UniProtKB-ARBA"/>
</dbReference>
<dbReference type="SMART" id="SM00184">
    <property type="entry name" value="RING"/>
    <property type="match status" value="1"/>
</dbReference>
<evidence type="ECO:0000259" key="9">
    <source>
        <dbReference type="PROSITE" id="PS50089"/>
    </source>
</evidence>
<dbReference type="GO" id="GO:0045087">
    <property type="term" value="P:innate immune response"/>
    <property type="evidence" value="ECO:0007669"/>
    <property type="project" value="UniProtKB-KW"/>
</dbReference>
<dbReference type="GO" id="GO:0008270">
    <property type="term" value="F:zinc ion binding"/>
    <property type="evidence" value="ECO:0007669"/>
    <property type="project" value="UniProtKB-KW"/>
</dbReference>
<evidence type="ECO:0000256" key="7">
    <source>
        <dbReference type="SAM" id="Coils"/>
    </source>
</evidence>
<dbReference type="SUPFAM" id="SSF57845">
    <property type="entry name" value="B-box zinc-binding domain"/>
    <property type="match status" value="1"/>
</dbReference>
<dbReference type="InterPro" id="IPR058030">
    <property type="entry name" value="TRIM8/14/16/25/29/45/65_CC"/>
</dbReference>
<organism evidence="12 13">
    <name type="scientific">Sinocyclocheilus rhinocerous</name>
    <dbReference type="NCBI Taxonomy" id="307959"/>
    <lineage>
        <taxon>Eukaryota</taxon>
        <taxon>Metazoa</taxon>
        <taxon>Chordata</taxon>
        <taxon>Craniata</taxon>
        <taxon>Vertebrata</taxon>
        <taxon>Euteleostomi</taxon>
        <taxon>Actinopterygii</taxon>
        <taxon>Neopterygii</taxon>
        <taxon>Teleostei</taxon>
        <taxon>Ostariophysi</taxon>
        <taxon>Cypriniformes</taxon>
        <taxon>Cyprinidae</taxon>
        <taxon>Cyprininae</taxon>
        <taxon>Sinocyclocheilus</taxon>
    </lineage>
</organism>
<dbReference type="AlphaFoldDB" id="A0A673I242"/>
<dbReference type="InterPro" id="IPR051051">
    <property type="entry name" value="E3_ubiq-ligase_TRIM/RNF"/>
</dbReference>
<dbReference type="Proteomes" id="UP000472270">
    <property type="component" value="Unassembled WGS sequence"/>
</dbReference>
<keyword evidence="3 6" id="KW-0863">Zinc-finger</keyword>
<dbReference type="CDD" id="cd19802">
    <property type="entry name" value="Bbox1_TRIM8-like"/>
    <property type="match status" value="1"/>
</dbReference>
<keyword evidence="4" id="KW-0862">Zinc</keyword>
<dbReference type="InterPro" id="IPR003877">
    <property type="entry name" value="SPRY_dom"/>
</dbReference>
<evidence type="ECO:0000256" key="5">
    <source>
        <dbReference type="ARBA" id="ARBA00022859"/>
    </source>
</evidence>
<evidence type="ECO:0000256" key="1">
    <source>
        <dbReference type="ARBA" id="ARBA00022588"/>
    </source>
</evidence>
<dbReference type="SMART" id="SM00449">
    <property type="entry name" value="SPRY"/>
    <property type="match status" value="1"/>
</dbReference>
<dbReference type="CDD" id="cd19769">
    <property type="entry name" value="Bbox2_TRIM16-like"/>
    <property type="match status" value="1"/>
</dbReference>
<dbReference type="PROSITE" id="PS50089">
    <property type="entry name" value="ZF_RING_2"/>
    <property type="match status" value="1"/>
</dbReference>
<dbReference type="SUPFAM" id="SSF57850">
    <property type="entry name" value="RING/U-box"/>
    <property type="match status" value="1"/>
</dbReference>
<feature type="coiled-coil region" evidence="7">
    <location>
        <begin position="231"/>
        <end position="258"/>
    </location>
</feature>
<dbReference type="Pfam" id="PF13765">
    <property type="entry name" value="PRY"/>
    <property type="match status" value="1"/>
</dbReference>
<dbReference type="SMART" id="SM00336">
    <property type="entry name" value="BBOX"/>
    <property type="match status" value="1"/>
</dbReference>
<dbReference type="PROSITE" id="PS50119">
    <property type="entry name" value="ZF_BBOX"/>
    <property type="match status" value="1"/>
</dbReference>
<evidence type="ECO:0000313" key="13">
    <source>
        <dbReference type="Proteomes" id="UP000472270"/>
    </source>
</evidence>
<keyword evidence="5" id="KW-0391">Immunity</keyword>
<dbReference type="Gene3D" id="3.30.40.10">
    <property type="entry name" value="Zinc/RING finger domain, C3HC4 (zinc finger)"/>
    <property type="match status" value="1"/>
</dbReference>
<dbReference type="InterPro" id="IPR013083">
    <property type="entry name" value="Znf_RING/FYVE/PHD"/>
</dbReference>
<feature type="domain" description="B box-type" evidence="10">
    <location>
        <begin position="147"/>
        <end position="187"/>
    </location>
</feature>
<keyword evidence="8" id="KW-0472">Membrane</keyword>
<dbReference type="PROSITE" id="PS50188">
    <property type="entry name" value="B302_SPRY"/>
    <property type="match status" value="1"/>
</dbReference>
<evidence type="ECO:0000313" key="12">
    <source>
        <dbReference type="Ensembl" id="ENSSRHP00000032013.1"/>
    </source>
</evidence>
<feature type="domain" description="B30.2/SPRY" evidence="11">
    <location>
        <begin position="276"/>
        <end position="467"/>
    </location>
</feature>
<reference evidence="12" key="1">
    <citation type="submission" date="2025-08" db="UniProtKB">
        <authorList>
            <consortium name="Ensembl"/>
        </authorList>
    </citation>
    <scope>IDENTIFICATION</scope>
</reference>
<evidence type="ECO:0000259" key="11">
    <source>
        <dbReference type="PROSITE" id="PS50188"/>
    </source>
</evidence>
<dbReference type="Gene3D" id="3.30.160.60">
    <property type="entry name" value="Classic Zinc Finger"/>
    <property type="match status" value="1"/>
</dbReference>
<dbReference type="PANTHER" id="PTHR25465:SF5">
    <property type="entry name" value="E3 UBIQUITIN_ISG15 LIGASE TRIM25-RELATED"/>
    <property type="match status" value="1"/>
</dbReference>
<dbReference type="Gene3D" id="2.60.120.920">
    <property type="match status" value="1"/>
</dbReference>
<dbReference type="InterPro" id="IPR001841">
    <property type="entry name" value="Znf_RING"/>
</dbReference>
<dbReference type="Pfam" id="PF15227">
    <property type="entry name" value="zf-C3HC4_4"/>
    <property type="match status" value="1"/>
</dbReference>
<dbReference type="InterPro" id="IPR001870">
    <property type="entry name" value="B30.2/SPRY"/>
</dbReference>
<feature type="domain" description="RING-type" evidence="9">
    <location>
        <begin position="16"/>
        <end position="57"/>
    </location>
</feature>
<dbReference type="Pfam" id="PF00622">
    <property type="entry name" value="SPRY"/>
    <property type="match status" value="1"/>
</dbReference>
<proteinExistence type="predicted"/>
<keyword evidence="1" id="KW-0399">Innate immunity</keyword>
<dbReference type="Gene3D" id="4.10.830.40">
    <property type="match status" value="1"/>
</dbReference>
<evidence type="ECO:0000256" key="4">
    <source>
        <dbReference type="ARBA" id="ARBA00022833"/>
    </source>
</evidence>
<dbReference type="InterPro" id="IPR043136">
    <property type="entry name" value="B30.2/SPRY_sf"/>
</dbReference>
<dbReference type="Pfam" id="PF25600">
    <property type="entry name" value="TRIM_CC"/>
    <property type="match status" value="1"/>
</dbReference>
<sequence>MADASIRTSEKDQDSCPVCQDLLKNPVTCKCGQSFCSACIHSLKQYSPKGSHSCPQCGEAFAPKPVPRRFIKVERMKKVELSSSNHPSDPSYAGPGDVGCDECTGRKHKAVKSCLMCLASFCESHLIPHTTVTYLKRHKLIEASPDLQENNCSQHDKLNEFYCRTDQKCICASCVLNEHKGHDTVEAETERMAKQAALEDNDKIFTQLIHTIEKTRSEVAELIRAQEKMEYSRVVRLHEQLEQKIAELHRRDTELQKLLNTDNNVYFLKVIATFLPYTIMYTFVALCLLLSPDYQKFTLDITTAHDELRISENNRKATCRETIRSYIQHPNRFDFWPQVLCKESITGCCYWEVEWEKGIWGIYIAVSYKGVGRKGQDRVHWFGHNSQSWSLECSPTPCIWHDNNKTEISGPLSSKIGVCVDYKAGFLCFYDISDKMTLLHRVQTTFTQPLHPGFWFSMSSSISLCDL</sequence>
<keyword evidence="8" id="KW-0812">Transmembrane</keyword>
<evidence type="ECO:0000256" key="2">
    <source>
        <dbReference type="ARBA" id="ARBA00022723"/>
    </source>
</evidence>
<evidence type="ECO:0000256" key="6">
    <source>
        <dbReference type="PROSITE-ProRule" id="PRU00024"/>
    </source>
</evidence>
<dbReference type="InterPro" id="IPR000315">
    <property type="entry name" value="Znf_B-box"/>
</dbReference>
<dbReference type="SUPFAM" id="SSF49899">
    <property type="entry name" value="Concanavalin A-like lectins/glucanases"/>
    <property type="match status" value="1"/>
</dbReference>
<reference evidence="12" key="2">
    <citation type="submission" date="2025-09" db="UniProtKB">
        <authorList>
            <consortium name="Ensembl"/>
        </authorList>
    </citation>
    <scope>IDENTIFICATION</scope>
</reference>
<dbReference type="SMART" id="SM00589">
    <property type="entry name" value="PRY"/>
    <property type="match status" value="1"/>
</dbReference>
<name>A0A673I242_9TELE</name>
<dbReference type="Pfam" id="PF00643">
    <property type="entry name" value="zf-B_box"/>
    <property type="match status" value="1"/>
</dbReference>
<dbReference type="PANTHER" id="PTHR25465">
    <property type="entry name" value="B-BOX DOMAIN CONTAINING"/>
    <property type="match status" value="1"/>
</dbReference>
<evidence type="ECO:0000259" key="10">
    <source>
        <dbReference type="PROSITE" id="PS50119"/>
    </source>
</evidence>
<accession>A0A673I242</accession>
<dbReference type="Ensembl" id="ENSSRHT00000032943.1">
    <property type="protein sequence ID" value="ENSSRHP00000032013.1"/>
    <property type="gene ID" value="ENSSRHG00000016516.1"/>
</dbReference>
<dbReference type="InterPro" id="IPR013320">
    <property type="entry name" value="ConA-like_dom_sf"/>
</dbReference>
<keyword evidence="2" id="KW-0479">Metal-binding</keyword>
<keyword evidence="13" id="KW-1185">Reference proteome</keyword>
<protein>
    <submittedName>
        <fullName evidence="12">Uncharacterized protein</fullName>
    </submittedName>
</protein>
<keyword evidence="8" id="KW-1133">Transmembrane helix</keyword>
<dbReference type="InterPro" id="IPR006574">
    <property type="entry name" value="PRY"/>
</dbReference>
<feature type="transmembrane region" description="Helical" evidence="8">
    <location>
        <begin position="266"/>
        <end position="290"/>
    </location>
</feature>